<reference evidence="1" key="1">
    <citation type="submission" date="2020-01" db="EMBL/GenBank/DDBJ databases">
        <authorList>
            <person name="Zhou D."/>
        </authorList>
    </citation>
    <scope>NUCLEOTIDE SEQUENCE</scope>
    <source>
        <strain evidence="1">201330</strain>
        <plasmid evidence="1">p201330-IMP</plasmid>
    </source>
</reference>
<geneLocation type="plasmid" evidence="1">
    <name>p201330-IMP</name>
</geneLocation>
<accession>A0A6H1Q8N4</accession>
<organism evidence="1">
    <name type="scientific">Pseudomonas aeruginosa</name>
    <dbReference type="NCBI Taxonomy" id="287"/>
    <lineage>
        <taxon>Bacteria</taxon>
        <taxon>Pseudomonadati</taxon>
        <taxon>Pseudomonadota</taxon>
        <taxon>Gammaproteobacteria</taxon>
        <taxon>Pseudomonadales</taxon>
        <taxon>Pseudomonadaceae</taxon>
        <taxon>Pseudomonas</taxon>
    </lineage>
</organism>
<protein>
    <submittedName>
        <fullName evidence="1">Uncharacterized protein</fullName>
    </submittedName>
</protein>
<proteinExistence type="predicted"/>
<evidence type="ECO:0000313" key="1">
    <source>
        <dbReference type="EMBL" id="QIZ23244.1"/>
    </source>
</evidence>
<sequence>MAGAAPSNMATPSAAKVLFQEINILNSSVLIQFLLRAAVNLSGRT</sequence>
<keyword evidence="1" id="KW-0614">Plasmid</keyword>
<name>A0A6H1Q8N4_PSEAI</name>
<dbReference type="EMBL" id="MN961671">
    <property type="protein sequence ID" value="QIZ23244.1"/>
    <property type="molecule type" value="Genomic_DNA"/>
</dbReference>
<dbReference type="AlphaFoldDB" id="A0A6H1Q8N4"/>